<dbReference type="InterPro" id="IPR050482">
    <property type="entry name" value="Sensor_HK_TwoCompSys"/>
</dbReference>
<sequence length="416" mass="44054">MSRATRWLPDLLAGIAAFVLGLVDVNRYSSAEMWPPLAVITGVAVAVGLSRALPGAALAVAWFTGLLQVLTGVDPMITEALLAAVAFGCARWGRLPTVWLSGLSIPVGAAIAVVWLSPYAFYEGLERIGIGGLAEDAYRAGGYDVRATAGLLGVALLATPWLLGLALRFAARSQASRRSQVAAEAERDQAEEIARLREEQAQLARDVHDVVGHSLAVILAQAESAQYLEDADTQGLKVTMANIATSARSSLDDVRQVLASTSGQPASAPPAAQHTDLDSLVEGVRASGHEVITSDVGTPQPMPPELAVVAFRVLQEMLTNAIKHGPRDQPVHVERHWASGQGDGDLRIEVRNALMAEEPAATHPIAVPLPPPPIAGGQGLDGMRRRLEAVGGRLDVRRRTDPPTFTATAWVPVRSR</sequence>
<keyword evidence="8" id="KW-0902">Two-component regulatory system</keyword>
<evidence type="ECO:0000256" key="3">
    <source>
        <dbReference type="ARBA" id="ARBA00022553"/>
    </source>
</evidence>
<dbReference type="SUPFAM" id="SSF55874">
    <property type="entry name" value="ATPase domain of HSP90 chaperone/DNA topoisomerase II/histidine kinase"/>
    <property type="match status" value="1"/>
</dbReference>
<evidence type="ECO:0000256" key="1">
    <source>
        <dbReference type="ARBA" id="ARBA00000085"/>
    </source>
</evidence>
<dbReference type="EC" id="2.7.13.3" evidence="2"/>
<gene>
    <name evidence="11" type="ORF">GCM10009788_08420</name>
</gene>
<keyword evidence="5" id="KW-0547">Nucleotide-binding</keyword>
<feature type="transmembrane region" description="Helical" evidence="9">
    <location>
        <begin position="149"/>
        <end position="170"/>
    </location>
</feature>
<dbReference type="RefSeq" id="WP_141005070.1">
    <property type="nucleotide sequence ID" value="NZ_BAAAOR010000007.1"/>
</dbReference>
<organism evidence="11 12">
    <name type="scientific">Nocardioides humi</name>
    <dbReference type="NCBI Taxonomy" id="449461"/>
    <lineage>
        <taxon>Bacteria</taxon>
        <taxon>Bacillati</taxon>
        <taxon>Actinomycetota</taxon>
        <taxon>Actinomycetes</taxon>
        <taxon>Propionibacteriales</taxon>
        <taxon>Nocardioidaceae</taxon>
        <taxon>Nocardioides</taxon>
    </lineage>
</organism>
<keyword evidence="7" id="KW-0067">ATP-binding</keyword>
<evidence type="ECO:0000256" key="9">
    <source>
        <dbReference type="SAM" id="Phobius"/>
    </source>
</evidence>
<accession>A0ABN1ZXQ4</accession>
<feature type="transmembrane region" description="Helical" evidence="9">
    <location>
        <begin position="6"/>
        <end position="25"/>
    </location>
</feature>
<evidence type="ECO:0000256" key="5">
    <source>
        <dbReference type="ARBA" id="ARBA00022741"/>
    </source>
</evidence>
<feature type="transmembrane region" description="Helical" evidence="9">
    <location>
        <begin position="97"/>
        <end position="117"/>
    </location>
</feature>
<evidence type="ECO:0000256" key="2">
    <source>
        <dbReference type="ARBA" id="ARBA00012438"/>
    </source>
</evidence>
<evidence type="ECO:0000256" key="6">
    <source>
        <dbReference type="ARBA" id="ARBA00022777"/>
    </source>
</evidence>
<dbReference type="Gene3D" id="1.20.5.1930">
    <property type="match status" value="1"/>
</dbReference>
<reference evidence="11 12" key="1">
    <citation type="journal article" date="2019" name="Int. J. Syst. Evol. Microbiol.">
        <title>The Global Catalogue of Microorganisms (GCM) 10K type strain sequencing project: providing services to taxonomists for standard genome sequencing and annotation.</title>
        <authorList>
            <consortium name="The Broad Institute Genomics Platform"/>
            <consortium name="The Broad Institute Genome Sequencing Center for Infectious Disease"/>
            <person name="Wu L."/>
            <person name="Ma J."/>
        </authorList>
    </citation>
    <scope>NUCLEOTIDE SEQUENCE [LARGE SCALE GENOMIC DNA]</scope>
    <source>
        <strain evidence="11 12">JCM 14942</strain>
    </source>
</reference>
<evidence type="ECO:0000259" key="10">
    <source>
        <dbReference type="Pfam" id="PF07730"/>
    </source>
</evidence>
<dbReference type="InterPro" id="IPR036890">
    <property type="entry name" value="HATPase_C_sf"/>
</dbReference>
<feature type="transmembrane region" description="Helical" evidence="9">
    <location>
        <begin position="37"/>
        <end position="63"/>
    </location>
</feature>
<feature type="domain" description="Signal transduction histidine kinase subgroup 3 dimerisation and phosphoacceptor" evidence="10">
    <location>
        <begin position="199"/>
        <end position="259"/>
    </location>
</feature>
<dbReference type="InterPro" id="IPR011712">
    <property type="entry name" value="Sig_transdc_His_kin_sub3_dim/P"/>
</dbReference>
<keyword evidence="9" id="KW-0812">Transmembrane</keyword>
<evidence type="ECO:0000256" key="7">
    <source>
        <dbReference type="ARBA" id="ARBA00022840"/>
    </source>
</evidence>
<evidence type="ECO:0000256" key="4">
    <source>
        <dbReference type="ARBA" id="ARBA00022679"/>
    </source>
</evidence>
<dbReference type="PANTHER" id="PTHR24421">
    <property type="entry name" value="NITRATE/NITRITE SENSOR PROTEIN NARX-RELATED"/>
    <property type="match status" value="1"/>
</dbReference>
<evidence type="ECO:0000256" key="8">
    <source>
        <dbReference type="ARBA" id="ARBA00023012"/>
    </source>
</evidence>
<keyword evidence="9" id="KW-0472">Membrane</keyword>
<keyword evidence="6" id="KW-0418">Kinase</keyword>
<dbReference type="Proteomes" id="UP001500842">
    <property type="component" value="Unassembled WGS sequence"/>
</dbReference>
<keyword evidence="12" id="KW-1185">Reference proteome</keyword>
<name>A0ABN1ZXQ4_9ACTN</name>
<keyword evidence="4" id="KW-0808">Transferase</keyword>
<dbReference type="Gene3D" id="3.30.565.10">
    <property type="entry name" value="Histidine kinase-like ATPase, C-terminal domain"/>
    <property type="match status" value="1"/>
</dbReference>
<evidence type="ECO:0000313" key="11">
    <source>
        <dbReference type="EMBL" id="GAA1506823.1"/>
    </source>
</evidence>
<dbReference type="PANTHER" id="PTHR24421:SF10">
    <property type="entry name" value="NITRATE_NITRITE SENSOR PROTEIN NARQ"/>
    <property type="match status" value="1"/>
</dbReference>
<keyword evidence="3" id="KW-0597">Phosphoprotein</keyword>
<proteinExistence type="predicted"/>
<keyword evidence="9" id="KW-1133">Transmembrane helix</keyword>
<dbReference type="Pfam" id="PF07730">
    <property type="entry name" value="HisKA_3"/>
    <property type="match status" value="1"/>
</dbReference>
<comment type="catalytic activity">
    <reaction evidence="1">
        <text>ATP + protein L-histidine = ADP + protein N-phospho-L-histidine.</text>
        <dbReference type="EC" id="2.7.13.3"/>
    </reaction>
</comment>
<protein>
    <recommendedName>
        <fullName evidence="2">histidine kinase</fullName>
        <ecNumber evidence="2">2.7.13.3</ecNumber>
    </recommendedName>
</protein>
<dbReference type="EMBL" id="BAAAOR010000007">
    <property type="protein sequence ID" value="GAA1506823.1"/>
    <property type="molecule type" value="Genomic_DNA"/>
</dbReference>
<evidence type="ECO:0000313" key="12">
    <source>
        <dbReference type="Proteomes" id="UP001500842"/>
    </source>
</evidence>
<comment type="caution">
    <text evidence="11">The sequence shown here is derived from an EMBL/GenBank/DDBJ whole genome shotgun (WGS) entry which is preliminary data.</text>
</comment>